<dbReference type="CDD" id="cd02440">
    <property type="entry name" value="AdoMet_MTases"/>
    <property type="match status" value="1"/>
</dbReference>
<feature type="domain" description="Methyltransferase" evidence="1">
    <location>
        <begin position="40"/>
        <end position="129"/>
    </location>
</feature>
<keyword evidence="3" id="KW-1185">Reference proteome</keyword>
<keyword evidence="2" id="KW-0808">Transferase</keyword>
<dbReference type="EMBL" id="BMJH01000001">
    <property type="protein sequence ID" value="GGC53876.1"/>
    <property type="molecule type" value="Genomic_DNA"/>
</dbReference>
<comment type="caution">
    <text evidence="2">The sequence shown here is derived from an EMBL/GenBank/DDBJ whole genome shotgun (WGS) entry which is preliminary data.</text>
</comment>
<keyword evidence="2" id="KW-0489">Methyltransferase</keyword>
<sequence>MTADNDRARWNARYTSKRPTFEPQPILSDVLTAGISDGPVLELACGASGNAVTLASLGRHVTAVDISDVGLGQLRCEADNRGLTSHLDIVEADLSDYQPREHHYALVIATFFWDGSVFDAACNAVMPGGVIAWQALSTPTMTSRPFRIHHGALSARLPDGFTVIREHQGGVESHAWTCLYARR</sequence>
<dbReference type="GO" id="GO:0008168">
    <property type="term" value="F:methyltransferase activity"/>
    <property type="evidence" value="ECO:0007669"/>
    <property type="project" value="UniProtKB-KW"/>
</dbReference>
<dbReference type="InterPro" id="IPR041698">
    <property type="entry name" value="Methyltransf_25"/>
</dbReference>
<evidence type="ECO:0000259" key="1">
    <source>
        <dbReference type="Pfam" id="PF13649"/>
    </source>
</evidence>
<gene>
    <name evidence="2" type="ORF">GCM10011410_02810</name>
</gene>
<dbReference type="RefSeq" id="WP_229675642.1">
    <property type="nucleotide sequence ID" value="NZ_BMJH01000001.1"/>
</dbReference>
<protein>
    <submittedName>
        <fullName evidence="2">Methyltransferase</fullName>
    </submittedName>
</protein>
<reference evidence="2" key="1">
    <citation type="journal article" date="2014" name="Int. J. Syst. Evol. Microbiol.">
        <title>Complete genome sequence of Corynebacterium casei LMG S-19264T (=DSM 44701T), isolated from a smear-ripened cheese.</title>
        <authorList>
            <consortium name="US DOE Joint Genome Institute (JGI-PGF)"/>
            <person name="Walter F."/>
            <person name="Albersmeier A."/>
            <person name="Kalinowski J."/>
            <person name="Ruckert C."/>
        </authorList>
    </citation>
    <scope>NUCLEOTIDE SEQUENCE</scope>
    <source>
        <strain evidence="2">CGMCC 1.15478</strain>
    </source>
</reference>
<evidence type="ECO:0000313" key="3">
    <source>
        <dbReference type="Proteomes" id="UP000641514"/>
    </source>
</evidence>
<dbReference type="Pfam" id="PF13649">
    <property type="entry name" value="Methyltransf_25"/>
    <property type="match status" value="1"/>
</dbReference>
<dbReference type="Proteomes" id="UP000641514">
    <property type="component" value="Unassembled WGS sequence"/>
</dbReference>
<accession>A0A916U121</accession>
<proteinExistence type="predicted"/>
<dbReference type="Gene3D" id="3.40.50.150">
    <property type="entry name" value="Vaccinia Virus protein VP39"/>
    <property type="match status" value="1"/>
</dbReference>
<dbReference type="AlphaFoldDB" id="A0A916U121"/>
<name>A0A916U121_9ACTN</name>
<dbReference type="SUPFAM" id="SSF53335">
    <property type="entry name" value="S-adenosyl-L-methionine-dependent methyltransferases"/>
    <property type="match status" value="1"/>
</dbReference>
<reference evidence="2" key="2">
    <citation type="submission" date="2020-09" db="EMBL/GenBank/DDBJ databases">
        <authorList>
            <person name="Sun Q."/>
            <person name="Zhou Y."/>
        </authorList>
    </citation>
    <scope>NUCLEOTIDE SEQUENCE</scope>
    <source>
        <strain evidence="2">CGMCC 1.15478</strain>
    </source>
</reference>
<evidence type="ECO:0000313" key="2">
    <source>
        <dbReference type="EMBL" id="GGC53876.1"/>
    </source>
</evidence>
<organism evidence="2 3">
    <name type="scientific">Hoyosella rhizosphaerae</name>
    <dbReference type="NCBI Taxonomy" id="1755582"/>
    <lineage>
        <taxon>Bacteria</taxon>
        <taxon>Bacillati</taxon>
        <taxon>Actinomycetota</taxon>
        <taxon>Actinomycetes</taxon>
        <taxon>Mycobacteriales</taxon>
        <taxon>Hoyosellaceae</taxon>
        <taxon>Hoyosella</taxon>
    </lineage>
</organism>
<dbReference type="GO" id="GO:0032259">
    <property type="term" value="P:methylation"/>
    <property type="evidence" value="ECO:0007669"/>
    <property type="project" value="UniProtKB-KW"/>
</dbReference>
<dbReference type="InterPro" id="IPR029063">
    <property type="entry name" value="SAM-dependent_MTases_sf"/>
</dbReference>